<protein>
    <submittedName>
        <fullName evidence="3">FecR protein</fullName>
    </submittedName>
</protein>
<dbReference type="EMBL" id="FUWZ01000003">
    <property type="protein sequence ID" value="SKA32488.1"/>
    <property type="molecule type" value="Genomic_DNA"/>
</dbReference>
<accession>A0A1T4SX35</accession>
<evidence type="ECO:0000259" key="1">
    <source>
        <dbReference type="Pfam" id="PF04773"/>
    </source>
</evidence>
<dbReference type="Pfam" id="PF16344">
    <property type="entry name" value="FecR_C"/>
    <property type="match status" value="1"/>
</dbReference>
<dbReference type="RefSeq" id="WP_078671004.1">
    <property type="nucleotide sequence ID" value="NZ_FUWZ01000003.1"/>
</dbReference>
<dbReference type="AlphaFoldDB" id="A0A1T4SX35"/>
<dbReference type="Gene3D" id="3.55.50.30">
    <property type="match status" value="1"/>
</dbReference>
<dbReference type="Proteomes" id="UP000190367">
    <property type="component" value="Unassembled WGS sequence"/>
</dbReference>
<gene>
    <name evidence="3" type="ORF">SAMN04488128_103676</name>
</gene>
<organism evidence="3 4">
    <name type="scientific">Chitinophaga eiseniae</name>
    <dbReference type="NCBI Taxonomy" id="634771"/>
    <lineage>
        <taxon>Bacteria</taxon>
        <taxon>Pseudomonadati</taxon>
        <taxon>Bacteroidota</taxon>
        <taxon>Chitinophagia</taxon>
        <taxon>Chitinophagales</taxon>
        <taxon>Chitinophagaceae</taxon>
        <taxon>Chitinophaga</taxon>
    </lineage>
</organism>
<dbReference type="PANTHER" id="PTHR30273:SF2">
    <property type="entry name" value="PROTEIN FECR"/>
    <property type="match status" value="1"/>
</dbReference>
<evidence type="ECO:0000259" key="2">
    <source>
        <dbReference type="Pfam" id="PF16344"/>
    </source>
</evidence>
<evidence type="ECO:0000313" key="4">
    <source>
        <dbReference type="Proteomes" id="UP000190367"/>
    </source>
</evidence>
<dbReference type="InterPro" id="IPR012373">
    <property type="entry name" value="Ferrdict_sens_TM"/>
</dbReference>
<feature type="domain" description="FecR protein" evidence="1">
    <location>
        <begin position="186"/>
        <end position="290"/>
    </location>
</feature>
<dbReference type="GO" id="GO:0016989">
    <property type="term" value="F:sigma factor antagonist activity"/>
    <property type="evidence" value="ECO:0007669"/>
    <property type="project" value="TreeGrafter"/>
</dbReference>
<feature type="domain" description="Protein FecR C-terminal" evidence="2">
    <location>
        <begin position="332"/>
        <end position="399"/>
    </location>
</feature>
<dbReference type="PANTHER" id="PTHR30273">
    <property type="entry name" value="PERIPLASMIC SIGNAL SENSOR AND SIGMA FACTOR ACTIVATOR FECR-RELATED"/>
    <property type="match status" value="1"/>
</dbReference>
<dbReference type="Gene3D" id="2.60.120.1440">
    <property type="match status" value="1"/>
</dbReference>
<proteinExistence type="predicted"/>
<keyword evidence="4" id="KW-1185">Reference proteome</keyword>
<dbReference type="OrthoDB" id="625980at2"/>
<dbReference type="InterPro" id="IPR032508">
    <property type="entry name" value="FecR_C"/>
</dbReference>
<dbReference type="InterPro" id="IPR006860">
    <property type="entry name" value="FecR"/>
</dbReference>
<evidence type="ECO:0000313" key="3">
    <source>
        <dbReference type="EMBL" id="SKA32488.1"/>
    </source>
</evidence>
<reference evidence="4" key="1">
    <citation type="submission" date="2017-02" db="EMBL/GenBank/DDBJ databases">
        <authorList>
            <person name="Varghese N."/>
            <person name="Submissions S."/>
        </authorList>
    </citation>
    <scope>NUCLEOTIDE SEQUENCE [LARGE SCALE GENOMIC DNA]</scope>
    <source>
        <strain evidence="4">DSM 22224</strain>
    </source>
</reference>
<sequence>MEQEQITALLEKFAAGSALTEQEQQAWTTYITSLREEQYRALMDRYEQMVLLAPSVPEPDQQLLAQVREKIAALETEPRPVVRWLRYAAAAAVLVGVFSTGWYFLNNRHKSTDAVEQADQLARQDIAPGGNKAVLTLANGRTVVLDDAANGTIGQQGAVKVIKLNNGQLAYAGAGTAADGKVLYNTIATPRGGQYQVVLPDGSKVWLNAASSLRFPVSFREDSREVELSGEAYFEITGITAPSKNGGMHKRPFRVKTGDMAVEVLGTHFNIAGYSDEHAIRTTLTEGSVKLVKGSINTVIRPGDQGILDNNAAAFKVVPANVEEVLAWKNGYFLFDKADIQTVMRQVARWYDVEVAYEGTPTAREFVGTISRQEPLSKVLRLLELSHVHFKVEGRKIIVVS</sequence>
<dbReference type="STRING" id="634771.SAMN04488128_103676"/>
<name>A0A1T4SX35_9BACT</name>
<dbReference type="Pfam" id="PF04773">
    <property type="entry name" value="FecR"/>
    <property type="match status" value="1"/>
</dbReference>